<feature type="compositionally biased region" description="Polar residues" evidence="1">
    <location>
        <begin position="31"/>
        <end position="40"/>
    </location>
</feature>
<protein>
    <submittedName>
        <fullName evidence="2">Uncharacterized protein</fullName>
    </submittedName>
</protein>
<feature type="compositionally biased region" description="Low complexity" evidence="1">
    <location>
        <begin position="1"/>
        <end position="24"/>
    </location>
</feature>
<feature type="region of interest" description="Disordered" evidence="1">
    <location>
        <begin position="1"/>
        <end position="41"/>
    </location>
</feature>
<dbReference type="AlphaFoldDB" id="A0AAV2Z1A5"/>
<name>A0AAV2Z1A5_9STRA</name>
<evidence type="ECO:0000313" key="3">
    <source>
        <dbReference type="Proteomes" id="UP001146120"/>
    </source>
</evidence>
<keyword evidence="3" id="KW-1185">Reference proteome</keyword>
<reference evidence="2" key="2">
    <citation type="journal article" date="2023" name="Microbiol Resour">
        <title>Decontamination and Annotation of the Draft Genome Sequence of the Oomycete Lagenidium giganteum ARSEF 373.</title>
        <authorList>
            <person name="Morgan W.R."/>
            <person name="Tartar A."/>
        </authorList>
    </citation>
    <scope>NUCLEOTIDE SEQUENCE</scope>
    <source>
        <strain evidence="2">ARSEF 373</strain>
    </source>
</reference>
<dbReference type="EMBL" id="DAKRPA010000105">
    <property type="protein sequence ID" value="DAZ98504.1"/>
    <property type="molecule type" value="Genomic_DNA"/>
</dbReference>
<evidence type="ECO:0000256" key="1">
    <source>
        <dbReference type="SAM" id="MobiDB-lite"/>
    </source>
</evidence>
<feature type="region of interest" description="Disordered" evidence="1">
    <location>
        <begin position="216"/>
        <end position="257"/>
    </location>
</feature>
<proteinExistence type="predicted"/>
<reference evidence="2" key="1">
    <citation type="submission" date="2022-11" db="EMBL/GenBank/DDBJ databases">
        <authorList>
            <person name="Morgan W.R."/>
            <person name="Tartar A."/>
        </authorList>
    </citation>
    <scope>NUCLEOTIDE SEQUENCE</scope>
    <source>
        <strain evidence="2">ARSEF 373</strain>
    </source>
</reference>
<feature type="region of interest" description="Disordered" evidence="1">
    <location>
        <begin position="56"/>
        <end position="96"/>
    </location>
</feature>
<sequence>MASRPIPISRDSSRRASPTSSTASHGRMDTSPVNGISQSCPVGHANVHALLSSSYQPPRAPIIGSLPEPSALDSNPMPELVLPPPARDQQRRPPTTSVVQVRASLFGSCPGDIGFMREGMAARSWAPSPRTADEFDLSKSPALAAMSAMRDGRPPTNTYRQTPASSSLSYSYTMASARRFFPEGHTEAHNGSLAPELLISTRDRTLEDNHRDLGLSYDAPYSRTAQDRRGSTGSVTGQMDNLDLGDSSGGVFHFEEQ</sequence>
<organism evidence="2 3">
    <name type="scientific">Lagenidium giganteum</name>
    <dbReference type="NCBI Taxonomy" id="4803"/>
    <lineage>
        <taxon>Eukaryota</taxon>
        <taxon>Sar</taxon>
        <taxon>Stramenopiles</taxon>
        <taxon>Oomycota</taxon>
        <taxon>Peronosporomycetes</taxon>
        <taxon>Pythiales</taxon>
        <taxon>Pythiaceae</taxon>
    </lineage>
</organism>
<evidence type="ECO:0000313" key="2">
    <source>
        <dbReference type="EMBL" id="DAZ98504.1"/>
    </source>
</evidence>
<gene>
    <name evidence="2" type="ORF">N0F65_004941</name>
</gene>
<accession>A0AAV2Z1A5</accession>
<comment type="caution">
    <text evidence="2">The sequence shown here is derived from an EMBL/GenBank/DDBJ whole genome shotgun (WGS) entry which is preliminary data.</text>
</comment>
<dbReference type="Proteomes" id="UP001146120">
    <property type="component" value="Unassembled WGS sequence"/>
</dbReference>